<evidence type="ECO:0000256" key="5">
    <source>
        <dbReference type="ARBA" id="ARBA00012438"/>
    </source>
</evidence>
<dbReference type="GO" id="GO:0005886">
    <property type="term" value="C:plasma membrane"/>
    <property type="evidence" value="ECO:0007669"/>
    <property type="project" value="UniProtKB-SubCell"/>
</dbReference>
<evidence type="ECO:0000259" key="22">
    <source>
        <dbReference type="PROSITE" id="PS50109"/>
    </source>
</evidence>
<protein>
    <recommendedName>
        <fullName evidence="19">Signal transduction histidine-protein kinase/phosphatase MprB</fullName>
        <ecNumber evidence="5">2.7.13.3</ecNumber>
    </recommendedName>
    <alternativeName>
        <fullName evidence="20">Mycobacterial persistence regulator B</fullName>
    </alternativeName>
</protein>
<reference evidence="24" key="1">
    <citation type="submission" date="2020-05" db="EMBL/GenBank/DDBJ databases">
        <authorList>
            <person name="Chiriac C."/>
            <person name="Salcher M."/>
            <person name="Ghai R."/>
            <person name="Kavagutti S V."/>
        </authorList>
    </citation>
    <scope>NUCLEOTIDE SEQUENCE</scope>
</reference>
<evidence type="ECO:0000256" key="16">
    <source>
        <dbReference type="ARBA" id="ARBA00023016"/>
    </source>
</evidence>
<evidence type="ECO:0000256" key="10">
    <source>
        <dbReference type="ARBA" id="ARBA00022777"/>
    </source>
</evidence>
<dbReference type="InterPro" id="IPR003661">
    <property type="entry name" value="HisK_dim/P_dom"/>
</dbReference>
<feature type="domain" description="HAMP" evidence="23">
    <location>
        <begin position="55"/>
        <end position="107"/>
    </location>
</feature>
<dbReference type="GO" id="GO:0005524">
    <property type="term" value="F:ATP binding"/>
    <property type="evidence" value="ECO:0007669"/>
    <property type="project" value="UniProtKB-KW"/>
</dbReference>
<evidence type="ECO:0000256" key="19">
    <source>
        <dbReference type="ARBA" id="ARBA00040454"/>
    </source>
</evidence>
<evidence type="ECO:0000256" key="17">
    <source>
        <dbReference type="ARBA" id="ARBA00023026"/>
    </source>
</evidence>
<dbReference type="CDD" id="cd00082">
    <property type="entry name" value="HisKA"/>
    <property type="match status" value="1"/>
</dbReference>
<evidence type="ECO:0000256" key="11">
    <source>
        <dbReference type="ARBA" id="ARBA00022801"/>
    </source>
</evidence>
<keyword evidence="17" id="KW-0843">Virulence</keyword>
<keyword evidence="7" id="KW-0597">Phosphoprotein</keyword>
<evidence type="ECO:0000256" key="20">
    <source>
        <dbReference type="ARBA" id="ARBA00041776"/>
    </source>
</evidence>
<keyword evidence="16" id="KW-0346">Stress response</keyword>
<evidence type="ECO:0000313" key="24">
    <source>
        <dbReference type="EMBL" id="CAB4869507.1"/>
    </source>
</evidence>
<dbReference type="Gene3D" id="1.10.8.500">
    <property type="entry name" value="HAMP domain in histidine kinase"/>
    <property type="match status" value="1"/>
</dbReference>
<dbReference type="SMART" id="SM00387">
    <property type="entry name" value="HATPase_c"/>
    <property type="match status" value="1"/>
</dbReference>
<evidence type="ECO:0000256" key="6">
    <source>
        <dbReference type="ARBA" id="ARBA00022475"/>
    </source>
</evidence>
<keyword evidence="13" id="KW-0460">Magnesium</keyword>
<keyword evidence="21" id="KW-1133">Transmembrane helix</keyword>
<keyword evidence="12" id="KW-0067">ATP-binding</keyword>
<dbReference type="SMART" id="SM00388">
    <property type="entry name" value="HisKA"/>
    <property type="match status" value="1"/>
</dbReference>
<dbReference type="SUPFAM" id="SSF47384">
    <property type="entry name" value="Homodimeric domain of signal transducing histidine kinase"/>
    <property type="match status" value="1"/>
</dbReference>
<dbReference type="EMBL" id="CAFBLM010000026">
    <property type="protein sequence ID" value="CAB4869507.1"/>
    <property type="molecule type" value="Genomic_DNA"/>
</dbReference>
<evidence type="ECO:0000256" key="1">
    <source>
        <dbReference type="ARBA" id="ARBA00000085"/>
    </source>
</evidence>
<evidence type="ECO:0000256" key="3">
    <source>
        <dbReference type="ARBA" id="ARBA00001946"/>
    </source>
</evidence>
<proteinExistence type="predicted"/>
<keyword evidence="21" id="KW-0812">Transmembrane</keyword>
<accession>A0A6J7DFU9</accession>
<feature type="domain" description="Histidine kinase" evidence="22">
    <location>
        <begin position="115"/>
        <end position="312"/>
    </location>
</feature>
<evidence type="ECO:0000256" key="21">
    <source>
        <dbReference type="SAM" id="Phobius"/>
    </source>
</evidence>
<dbReference type="Pfam" id="PF00512">
    <property type="entry name" value="HisKA"/>
    <property type="match status" value="1"/>
</dbReference>
<comment type="catalytic activity">
    <reaction evidence="1">
        <text>ATP + protein L-histidine = ADP + protein N-phospho-L-histidine.</text>
        <dbReference type="EC" id="2.7.13.3"/>
    </reaction>
</comment>
<keyword evidence="18" id="KW-0464">Manganese</keyword>
<evidence type="ECO:0000256" key="4">
    <source>
        <dbReference type="ARBA" id="ARBA00004651"/>
    </source>
</evidence>
<dbReference type="GO" id="GO:0004721">
    <property type="term" value="F:phosphoprotein phosphatase activity"/>
    <property type="evidence" value="ECO:0007669"/>
    <property type="project" value="UniProtKB-KW"/>
</dbReference>
<dbReference type="PANTHER" id="PTHR44936:SF9">
    <property type="entry name" value="SENSOR PROTEIN CREC"/>
    <property type="match status" value="1"/>
</dbReference>
<evidence type="ECO:0000256" key="14">
    <source>
        <dbReference type="ARBA" id="ARBA00022912"/>
    </source>
</evidence>
<evidence type="ECO:0000256" key="2">
    <source>
        <dbReference type="ARBA" id="ARBA00001936"/>
    </source>
</evidence>
<evidence type="ECO:0000256" key="18">
    <source>
        <dbReference type="ARBA" id="ARBA00023211"/>
    </source>
</evidence>
<dbReference type="Pfam" id="PF02518">
    <property type="entry name" value="HATPase_c"/>
    <property type="match status" value="1"/>
</dbReference>
<evidence type="ECO:0000256" key="7">
    <source>
        <dbReference type="ARBA" id="ARBA00022553"/>
    </source>
</evidence>
<sequence>MILIPVFISSGVRIIAVNISHDALTEGLLRASVVIGGLALALFLASLFIADRIAASITRPLTELAKTADALAEGNLDARATPDGPPEVHDVGTAINALAKRIGELLQAERQSIADLSHRLRTPLTALRLDAEALSDAPERGRIENDIDLLERGLDDVIRAANHPLNSDLIQLCDAGEITQLRVQFWSALAEDQDRPVTTDISDDPMPLPISADDLAACLDAALGNIFAHTDEGVGFTVTAQPWIDNMVHIVIDDEGTGLNQTSLTERGVSGSGSTGLGLDIMRRTTESTGGGLRIGKSPTGGTRLEMTFGTN</sequence>
<evidence type="ECO:0000256" key="9">
    <source>
        <dbReference type="ARBA" id="ARBA00022741"/>
    </source>
</evidence>
<comment type="subcellular location">
    <subcellularLocation>
        <location evidence="4">Cell membrane</location>
        <topology evidence="4">Multi-pass membrane protein</topology>
    </subcellularLocation>
</comment>
<dbReference type="Pfam" id="PF00672">
    <property type="entry name" value="HAMP"/>
    <property type="match status" value="1"/>
</dbReference>
<dbReference type="EC" id="2.7.13.3" evidence="5"/>
<organism evidence="24">
    <name type="scientific">freshwater metagenome</name>
    <dbReference type="NCBI Taxonomy" id="449393"/>
    <lineage>
        <taxon>unclassified sequences</taxon>
        <taxon>metagenomes</taxon>
        <taxon>ecological metagenomes</taxon>
    </lineage>
</organism>
<dbReference type="InterPro" id="IPR036097">
    <property type="entry name" value="HisK_dim/P_sf"/>
</dbReference>
<feature type="transmembrane region" description="Helical" evidence="21">
    <location>
        <begin position="28"/>
        <end position="50"/>
    </location>
</feature>
<gene>
    <name evidence="24" type="ORF">UFOPK3401_00719</name>
</gene>
<dbReference type="InterPro" id="IPR005467">
    <property type="entry name" value="His_kinase_dom"/>
</dbReference>
<dbReference type="InterPro" id="IPR004358">
    <property type="entry name" value="Sig_transdc_His_kin-like_C"/>
</dbReference>
<keyword evidence="8" id="KW-0808">Transferase</keyword>
<keyword evidence="21" id="KW-0472">Membrane</keyword>
<keyword evidence="11" id="KW-0378">Hydrolase</keyword>
<dbReference type="AlphaFoldDB" id="A0A6J7DFU9"/>
<dbReference type="Gene3D" id="3.30.565.10">
    <property type="entry name" value="Histidine kinase-like ATPase, C-terminal domain"/>
    <property type="match status" value="1"/>
</dbReference>
<keyword evidence="15" id="KW-0902">Two-component regulatory system</keyword>
<dbReference type="SMART" id="SM00304">
    <property type="entry name" value="HAMP"/>
    <property type="match status" value="1"/>
</dbReference>
<dbReference type="InterPro" id="IPR050980">
    <property type="entry name" value="2C_sensor_his_kinase"/>
</dbReference>
<keyword evidence="6" id="KW-1003">Cell membrane</keyword>
<name>A0A6J7DFU9_9ZZZZ</name>
<dbReference type="SUPFAM" id="SSF158472">
    <property type="entry name" value="HAMP domain-like"/>
    <property type="match status" value="1"/>
</dbReference>
<keyword evidence="14" id="KW-0904">Protein phosphatase</keyword>
<evidence type="ECO:0000256" key="15">
    <source>
        <dbReference type="ARBA" id="ARBA00023012"/>
    </source>
</evidence>
<dbReference type="SUPFAM" id="SSF55874">
    <property type="entry name" value="ATPase domain of HSP90 chaperone/DNA topoisomerase II/histidine kinase"/>
    <property type="match status" value="1"/>
</dbReference>
<dbReference type="InterPro" id="IPR003594">
    <property type="entry name" value="HATPase_dom"/>
</dbReference>
<dbReference type="InterPro" id="IPR036890">
    <property type="entry name" value="HATPase_C_sf"/>
</dbReference>
<evidence type="ECO:0000256" key="13">
    <source>
        <dbReference type="ARBA" id="ARBA00022842"/>
    </source>
</evidence>
<dbReference type="InterPro" id="IPR003660">
    <property type="entry name" value="HAMP_dom"/>
</dbReference>
<dbReference type="Gene3D" id="1.10.287.130">
    <property type="match status" value="1"/>
</dbReference>
<evidence type="ECO:0000256" key="12">
    <source>
        <dbReference type="ARBA" id="ARBA00022840"/>
    </source>
</evidence>
<dbReference type="PROSITE" id="PS50885">
    <property type="entry name" value="HAMP"/>
    <property type="match status" value="1"/>
</dbReference>
<dbReference type="PROSITE" id="PS50109">
    <property type="entry name" value="HIS_KIN"/>
    <property type="match status" value="1"/>
</dbReference>
<keyword evidence="10" id="KW-0418">Kinase</keyword>
<evidence type="ECO:0000259" key="23">
    <source>
        <dbReference type="PROSITE" id="PS50885"/>
    </source>
</evidence>
<comment type="cofactor">
    <cofactor evidence="3">
        <name>Mg(2+)</name>
        <dbReference type="ChEBI" id="CHEBI:18420"/>
    </cofactor>
</comment>
<dbReference type="CDD" id="cd06225">
    <property type="entry name" value="HAMP"/>
    <property type="match status" value="1"/>
</dbReference>
<dbReference type="GO" id="GO:0000155">
    <property type="term" value="F:phosphorelay sensor kinase activity"/>
    <property type="evidence" value="ECO:0007669"/>
    <property type="project" value="InterPro"/>
</dbReference>
<dbReference type="PRINTS" id="PR00344">
    <property type="entry name" value="BCTRLSENSOR"/>
</dbReference>
<keyword evidence="9" id="KW-0547">Nucleotide-binding</keyword>
<evidence type="ECO:0000256" key="8">
    <source>
        <dbReference type="ARBA" id="ARBA00022679"/>
    </source>
</evidence>
<comment type="cofactor">
    <cofactor evidence="2">
        <name>Mn(2+)</name>
        <dbReference type="ChEBI" id="CHEBI:29035"/>
    </cofactor>
</comment>
<dbReference type="PANTHER" id="PTHR44936">
    <property type="entry name" value="SENSOR PROTEIN CREC"/>
    <property type="match status" value="1"/>
</dbReference>